<protein>
    <submittedName>
        <fullName evidence="2">Uncharacterized protein</fullName>
    </submittedName>
</protein>
<evidence type="ECO:0000256" key="1">
    <source>
        <dbReference type="SAM" id="MobiDB-lite"/>
    </source>
</evidence>
<feature type="region of interest" description="Disordered" evidence="1">
    <location>
        <begin position="30"/>
        <end position="51"/>
    </location>
</feature>
<dbReference type="OrthoDB" id="7449861at2759"/>
<sequence>MSRNRSLLDPEILEVLQNILEDQLDCEQTEEERHILQSDSDSEERDYNAVRQESDFSSDMLRVLTAILMNTDGAVSSNGVLWSPGNLSASDQSGRRPRQNVLTEEARPTSFSKRSVPKLKLDISLEIIVGSDH</sequence>
<accession>A0A4C2A299</accession>
<comment type="caution">
    <text evidence="2">The sequence shown here is derived from an EMBL/GenBank/DDBJ whole genome shotgun (WGS) entry which is preliminary data.</text>
</comment>
<name>A0A4C2A299_EUMVA</name>
<evidence type="ECO:0000313" key="2">
    <source>
        <dbReference type="EMBL" id="GBP94826.1"/>
    </source>
</evidence>
<reference evidence="2 3" key="1">
    <citation type="journal article" date="2019" name="Commun. Biol.">
        <title>The bagworm genome reveals a unique fibroin gene that provides high tensile strength.</title>
        <authorList>
            <person name="Kono N."/>
            <person name="Nakamura H."/>
            <person name="Ohtoshi R."/>
            <person name="Tomita M."/>
            <person name="Numata K."/>
            <person name="Arakawa K."/>
        </authorList>
    </citation>
    <scope>NUCLEOTIDE SEQUENCE [LARGE SCALE GENOMIC DNA]</scope>
</reference>
<keyword evidence="3" id="KW-1185">Reference proteome</keyword>
<feature type="region of interest" description="Disordered" evidence="1">
    <location>
        <begin position="83"/>
        <end position="109"/>
    </location>
</feature>
<dbReference type="EMBL" id="BGZK01002550">
    <property type="protein sequence ID" value="GBP94826.1"/>
    <property type="molecule type" value="Genomic_DNA"/>
</dbReference>
<feature type="compositionally biased region" description="Polar residues" evidence="1">
    <location>
        <begin position="83"/>
        <end position="92"/>
    </location>
</feature>
<dbReference type="Proteomes" id="UP000299102">
    <property type="component" value="Unassembled WGS sequence"/>
</dbReference>
<gene>
    <name evidence="2" type="ORF">EVAR_91224_1</name>
</gene>
<organism evidence="2 3">
    <name type="scientific">Eumeta variegata</name>
    <name type="common">Bagworm moth</name>
    <name type="synonym">Eumeta japonica</name>
    <dbReference type="NCBI Taxonomy" id="151549"/>
    <lineage>
        <taxon>Eukaryota</taxon>
        <taxon>Metazoa</taxon>
        <taxon>Ecdysozoa</taxon>
        <taxon>Arthropoda</taxon>
        <taxon>Hexapoda</taxon>
        <taxon>Insecta</taxon>
        <taxon>Pterygota</taxon>
        <taxon>Neoptera</taxon>
        <taxon>Endopterygota</taxon>
        <taxon>Lepidoptera</taxon>
        <taxon>Glossata</taxon>
        <taxon>Ditrysia</taxon>
        <taxon>Tineoidea</taxon>
        <taxon>Psychidae</taxon>
        <taxon>Oiketicinae</taxon>
        <taxon>Eumeta</taxon>
    </lineage>
</organism>
<proteinExistence type="predicted"/>
<dbReference type="AlphaFoldDB" id="A0A4C2A299"/>
<evidence type="ECO:0000313" key="3">
    <source>
        <dbReference type="Proteomes" id="UP000299102"/>
    </source>
</evidence>